<keyword evidence="1" id="KW-1133">Transmembrane helix</keyword>
<dbReference type="EMBL" id="ADLK01000022">
    <property type="protein sequence ID" value="KMW18654.1"/>
    <property type="molecule type" value="Genomic_DNA"/>
</dbReference>
<dbReference type="Proteomes" id="UP000037392">
    <property type="component" value="Unassembled WGS sequence"/>
</dbReference>
<feature type="domain" description="DUF1468" evidence="2">
    <location>
        <begin position="10"/>
        <end position="150"/>
    </location>
</feature>
<comment type="caution">
    <text evidence="3">The sequence shown here is derived from an EMBL/GenBank/DDBJ whole genome shotgun (WGS) entry which is preliminary data.</text>
</comment>
<gene>
    <name evidence="3" type="ORF">HMPREF9470_02758</name>
</gene>
<feature type="transmembrane region" description="Helical" evidence="1">
    <location>
        <begin position="44"/>
        <end position="62"/>
    </location>
</feature>
<dbReference type="AlphaFoldDB" id="A0A0J9C2H8"/>
<dbReference type="Pfam" id="PF07331">
    <property type="entry name" value="TctB"/>
    <property type="match status" value="1"/>
</dbReference>
<evidence type="ECO:0000313" key="3">
    <source>
        <dbReference type="EMBL" id="KMW18654.1"/>
    </source>
</evidence>
<dbReference type="InterPro" id="IPR009936">
    <property type="entry name" value="DUF1468"/>
</dbReference>
<organism evidence="3 4">
    <name type="scientific">[Clostridium] citroniae WAL-19142</name>
    <dbReference type="NCBI Taxonomy" id="742734"/>
    <lineage>
        <taxon>Bacteria</taxon>
        <taxon>Bacillati</taxon>
        <taxon>Bacillota</taxon>
        <taxon>Clostridia</taxon>
        <taxon>Lachnospirales</taxon>
        <taxon>Lachnospiraceae</taxon>
        <taxon>Enterocloster</taxon>
    </lineage>
</organism>
<feature type="transmembrane region" description="Helical" evidence="1">
    <location>
        <begin position="121"/>
        <end position="141"/>
    </location>
</feature>
<proteinExistence type="predicted"/>
<dbReference type="GeneID" id="93163251"/>
<evidence type="ECO:0000256" key="1">
    <source>
        <dbReference type="SAM" id="Phobius"/>
    </source>
</evidence>
<name>A0A0J9C2H8_9FIRM</name>
<dbReference type="PATRIC" id="fig|742734.4.peg.2958"/>
<dbReference type="RefSeq" id="WP_007865571.1">
    <property type="nucleotide sequence ID" value="NZ_KQ235878.1"/>
</dbReference>
<dbReference type="OrthoDB" id="2056116at2"/>
<evidence type="ECO:0000313" key="4">
    <source>
        <dbReference type="Proteomes" id="UP000037392"/>
    </source>
</evidence>
<keyword evidence="1" id="KW-0472">Membrane</keyword>
<evidence type="ECO:0000259" key="2">
    <source>
        <dbReference type="Pfam" id="PF07331"/>
    </source>
</evidence>
<keyword evidence="1" id="KW-0812">Transmembrane</keyword>
<feature type="transmembrane region" description="Helical" evidence="1">
    <location>
        <begin position="83"/>
        <end position="115"/>
    </location>
</feature>
<accession>A0A0J9C2H8</accession>
<sequence>MNNQMKKDRIAGAVLAAAGGLAAVGTKLMKVKMRLSVGDPGPKLFLYIAAFGMMVCGAGILFSKVPDKKMLTLDRGQWGKFGFLFLVLICYLLGLKYLGFLVSTPLAAFALIYILKQKKKINLAVAAAYSLILTGVLYLVFVKLLSIVLP</sequence>
<reference evidence="3 4" key="1">
    <citation type="submission" date="2011-04" db="EMBL/GenBank/DDBJ databases">
        <title>The Genome Sequence of Clostridium citroniae WAL-19142.</title>
        <authorList>
            <consortium name="The Broad Institute Genome Sequencing Platform"/>
            <person name="Earl A."/>
            <person name="Ward D."/>
            <person name="Feldgarden M."/>
            <person name="Gevers D."/>
            <person name="Warren Y.A."/>
            <person name="Tyrrell K.L."/>
            <person name="Citron D.M."/>
            <person name="Goldstein E.J."/>
            <person name="Daigneault M."/>
            <person name="Allen-Vercoe E."/>
            <person name="Young S.K."/>
            <person name="Zeng Q."/>
            <person name="Gargeya S."/>
            <person name="Fitzgerald M."/>
            <person name="Haas B."/>
            <person name="Abouelleil A."/>
            <person name="Alvarado L."/>
            <person name="Arachchi H.M."/>
            <person name="Berlin A."/>
            <person name="Brown A."/>
            <person name="Chapman S.B."/>
            <person name="Chen Z."/>
            <person name="Dunbar C."/>
            <person name="Freedman E."/>
            <person name="Gearin G."/>
            <person name="Gellesch M."/>
            <person name="Goldberg J."/>
            <person name="Griggs A."/>
            <person name="Gujja S."/>
            <person name="Heilman E.R."/>
            <person name="Heiman D."/>
            <person name="Howarth C."/>
            <person name="Larson L."/>
            <person name="Lui A."/>
            <person name="MacDonald P.J."/>
            <person name="Mehta T."/>
            <person name="Montmayeur A."/>
            <person name="Murphy C."/>
            <person name="Neiman D."/>
            <person name="Pearson M."/>
            <person name="Priest M."/>
            <person name="Roberts A."/>
            <person name="Saif S."/>
            <person name="Shea T."/>
            <person name="Shenoy N."/>
            <person name="Sisk P."/>
            <person name="Stolte C."/>
            <person name="Sykes S."/>
            <person name="White J."/>
            <person name="Yandava C."/>
            <person name="Wortman J."/>
            <person name="Nusbaum C."/>
            <person name="Birren B."/>
        </authorList>
    </citation>
    <scope>NUCLEOTIDE SEQUENCE [LARGE SCALE GENOMIC DNA]</scope>
    <source>
        <strain evidence="3 4">WAL-19142</strain>
    </source>
</reference>
<protein>
    <recommendedName>
        <fullName evidence="2">DUF1468 domain-containing protein</fullName>
    </recommendedName>
</protein>